<reference evidence="2 3" key="1">
    <citation type="submission" date="2017-02" db="EMBL/GenBank/DDBJ databases">
        <title>The new phylogeny of genus Mycobacterium.</title>
        <authorList>
            <person name="Tortoli E."/>
            <person name="Trovato A."/>
            <person name="Cirillo D.M."/>
        </authorList>
    </citation>
    <scope>NUCLEOTIDE SEQUENCE [LARGE SCALE GENOMIC DNA]</scope>
    <source>
        <strain evidence="2 3">DSM 45000</strain>
    </source>
</reference>
<dbReference type="InterPro" id="IPR013693">
    <property type="entry name" value="SpoIID/LytB_N"/>
</dbReference>
<dbReference type="RefSeq" id="WP_211284460.1">
    <property type="nucleotide sequence ID" value="NZ_MVIE01000188.1"/>
</dbReference>
<evidence type="ECO:0000313" key="3">
    <source>
        <dbReference type="Proteomes" id="UP000192513"/>
    </source>
</evidence>
<name>A0A1X0HUM0_9MYCO</name>
<dbReference type="Pfam" id="PF08486">
    <property type="entry name" value="SpoIID"/>
    <property type="match status" value="1"/>
</dbReference>
<dbReference type="AlphaFoldDB" id="A0A1X0HUM0"/>
<sequence length="85" mass="9292">RVSREEYVARVLEREASAQPKEAARALAVTIRTYLLQNAAPRGECLAIDDSSQRQRVAPRPASAPTRRIAAWSADLVLAGATVNY</sequence>
<proteinExistence type="predicted"/>
<feature type="non-terminal residue" evidence="2">
    <location>
        <position position="85"/>
    </location>
</feature>
<evidence type="ECO:0000313" key="2">
    <source>
        <dbReference type="EMBL" id="ORB30091.1"/>
    </source>
</evidence>
<protein>
    <recommendedName>
        <fullName evidence="1">Sporulation stage II protein D amidase enhancer LytB N-terminal domain-containing protein</fullName>
    </recommendedName>
</protein>
<accession>A0A1X0HUM0</accession>
<dbReference type="Proteomes" id="UP000192513">
    <property type="component" value="Unassembled WGS sequence"/>
</dbReference>
<feature type="non-terminal residue" evidence="2">
    <location>
        <position position="1"/>
    </location>
</feature>
<feature type="domain" description="Sporulation stage II protein D amidase enhancer LytB N-terminal" evidence="1">
    <location>
        <begin position="2"/>
        <end position="55"/>
    </location>
</feature>
<organism evidence="2 3">
    <name type="scientific">Mycobacterium paraseoulense</name>
    <dbReference type="NCBI Taxonomy" id="590652"/>
    <lineage>
        <taxon>Bacteria</taxon>
        <taxon>Bacillati</taxon>
        <taxon>Actinomycetota</taxon>
        <taxon>Actinomycetes</taxon>
        <taxon>Mycobacteriales</taxon>
        <taxon>Mycobacteriaceae</taxon>
        <taxon>Mycobacterium</taxon>
    </lineage>
</organism>
<dbReference type="EMBL" id="MVIE01000188">
    <property type="protein sequence ID" value="ORB30091.1"/>
    <property type="molecule type" value="Genomic_DNA"/>
</dbReference>
<evidence type="ECO:0000259" key="1">
    <source>
        <dbReference type="Pfam" id="PF08486"/>
    </source>
</evidence>
<gene>
    <name evidence="2" type="ORF">BST39_28990</name>
</gene>
<comment type="caution">
    <text evidence="2">The sequence shown here is derived from an EMBL/GenBank/DDBJ whole genome shotgun (WGS) entry which is preliminary data.</text>
</comment>
<keyword evidence="3" id="KW-1185">Reference proteome</keyword>